<accession>A0ACD4NUF1</accession>
<organism evidence="1 2">
    <name type="scientific">Antarcticirhabdus aurantiaca</name>
    <dbReference type="NCBI Taxonomy" id="2606717"/>
    <lineage>
        <taxon>Bacteria</taxon>
        <taxon>Pseudomonadati</taxon>
        <taxon>Pseudomonadota</taxon>
        <taxon>Alphaproteobacteria</taxon>
        <taxon>Hyphomicrobiales</taxon>
        <taxon>Aurantimonadaceae</taxon>
        <taxon>Antarcticirhabdus</taxon>
    </lineage>
</organism>
<keyword evidence="2" id="KW-1185">Reference proteome</keyword>
<dbReference type="Proteomes" id="UP001163223">
    <property type="component" value="Chromosome"/>
</dbReference>
<sequence length="93" mass="10078">MRSIIAAAAARSPRQIGRFFSAVTRAAGRSGRRSPLRDAEGLSDHLLGDLGLAPLARAQDSRAHLVPRRARTRVGVVHEIDFAYYGALTQRNG</sequence>
<protein>
    <submittedName>
        <fullName evidence="1">Uncharacterized protein</fullName>
    </submittedName>
</protein>
<name>A0ACD4NUF1_9HYPH</name>
<evidence type="ECO:0000313" key="1">
    <source>
        <dbReference type="EMBL" id="WAJ30449.1"/>
    </source>
</evidence>
<proteinExistence type="predicted"/>
<reference evidence="1" key="1">
    <citation type="submission" date="2022-11" db="EMBL/GenBank/DDBJ databases">
        <title>beta-Carotene-producing bacterium, Jeongeuplla avenae sp. nov., alleviates the salt stress of Arabidopsis seedlings.</title>
        <authorList>
            <person name="Jiang L."/>
            <person name="Lee J."/>
        </authorList>
    </citation>
    <scope>NUCLEOTIDE SEQUENCE</scope>
    <source>
        <strain evidence="1">DY_R2A_6</strain>
    </source>
</reference>
<evidence type="ECO:0000313" key="2">
    <source>
        <dbReference type="Proteomes" id="UP001163223"/>
    </source>
</evidence>
<dbReference type="EMBL" id="CP113520">
    <property type="protein sequence ID" value="WAJ30449.1"/>
    <property type="molecule type" value="Genomic_DNA"/>
</dbReference>
<gene>
    <name evidence="1" type="ORF">OXU80_09705</name>
</gene>